<evidence type="ECO:0000256" key="1">
    <source>
        <dbReference type="ARBA" id="ARBA00022679"/>
    </source>
</evidence>
<evidence type="ECO:0000256" key="4">
    <source>
        <dbReference type="ARBA" id="ARBA00022840"/>
    </source>
</evidence>
<dbReference type="SUPFAM" id="SSF55874">
    <property type="entry name" value="ATPase domain of HSP90 chaperone/DNA topoisomerase II/histidine kinase"/>
    <property type="match status" value="1"/>
</dbReference>
<dbReference type="SMART" id="SM00387">
    <property type="entry name" value="HATPase_c"/>
    <property type="match status" value="1"/>
</dbReference>
<dbReference type="InterPro" id="IPR000700">
    <property type="entry name" value="PAS-assoc_C"/>
</dbReference>
<evidence type="ECO:0000259" key="8">
    <source>
        <dbReference type="PROSITE" id="PS50113"/>
    </source>
</evidence>
<protein>
    <submittedName>
        <fullName evidence="9">Sensor histidine kinase TmoS</fullName>
        <ecNumber evidence="9">2.7.13.3</ecNumber>
    </submittedName>
</protein>
<dbReference type="GO" id="GO:0005524">
    <property type="term" value="F:ATP binding"/>
    <property type="evidence" value="ECO:0007669"/>
    <property type="project" value="UniProtKB-KW"/>
</dbReference>
<accession>A0A1J5SBI9</accession>
<dbReference type="PROSITE" id="PS50113">
    <property type="entry name" value="PAC"/>
    <property type="match status" value="1"/>
</dbReference>
<gene>
    <name evidence="9" type="primary">tmoS_2</name>
    <name evidence="9" type="ORF">GALL_126110</name>
</gene>
<dbReference type="InterPro" id="IPR004358">
    <property type="entry name" value="Sig_transdc_His_kin-like_C"/>
</dbReference>
<dbReference type="InterPro" id="IPR036890">
    <property type="entry name" value="HATPase_C_sf"/>
</dbReference>
<dbReference type="CDD" id="cd00130">
    <property type="entry name" value="PAS"/>
    <property type="match status" value="1"/>
</dbReference>
<dbReference type="AlphaFoldDB" id="A0A1J5SBI9"/>
<feature type="domain" description="Histidine kinase" evidence="7">
    <location>
        <begin position="267"/>
        <end position="446"/>
    </location>
</feature>
<evidence type="ECO:0000259" key="7">
    <source>
        <dbReference type="PROSITE" id="PS50109"/>
    </source>
</evidence>
<dbReference type="GO" id="GO:0000160">
    <property type="term" value="P:phosphorelay signal transduction system"/>
    <property type="evidence" value="ECO:0007669"/>
    <property type="project" value="UniProtKB-KW"/>
</dbReference>
<dbReference type="InterPro" id="IPR013656">
    <property type="entry name" value="PAS_4"/>
</dbReference>
<evidence type="ECO:0000256" key="6">
    <source>
        <dbReference type="SAM" id="MobiDB-lite"/>
    </source>
</evidence>
<evidence type="ECO:0000256" key="2">
    <source>
        <dbReference type="ARBA" id="ARBA00022741"/>
    </source>
</evidence>
<comment type="caution">
    <text evidence="9">The sequence shown here is derived from an EMBL/GenBank/DDBJ whole genome shotgun (WGS) entry which is preliminary data.</text>
</comment>
<feature type="region of interest" description="Disordered" evidence="6">
    <location>
        <begin position="1"/>
        <end position="31"/>
    </location>
</feature>
<keyword evidence="1 9" id="KW-0808">Transferase</keyword>
<keyword evidence="3 9" id="KW-0418">Kinase</keyword>
<dbReference type="InterPro" id="IPR003594">
    <property type="entry name" value="HATPase_dom"/>
</dbReference>
<name>A0A1J5SBI9_9ZZZZ</name>
<keyword evidence="5" id="KW-0902">Two-component regulatory system</keyword>
<dbReference type="Pfam" id="PF08448">
    <property type="entry name" value="PAS_4"/>
    <property type="match status" value="1"/>
</dbReference>
<dbReference type="Gene3D" id="1.10.287.130">
    <property type="match status" value="1"/>
</dbReference>
<dbReference type="InterPro" id="IPR000014">
    <property type="entry name" value="PAS"/>
</dbReference>
<dbReference type="Gene3D" id="3.30.450.20">
    <property type="entry name" value="PAS domain"/>
    <property type="match status" value="1"/>
</dbReference>
<dbReference type="EC" id="2.7.13.3" evidence="9"/>
<reference evidence="9" key="1">
    <citation type="submission" date="2016-10" db="EMBL/GenBank/DDBJ databases">
        <title>Sequence of Gallionella enrichment culture.</title>
        <authorList>
            <person name="Poehlein A."/>
            <person name="Muehling M."/>
            <person name="Daniel R."/>
        </authorList>
    </citation>
    <scope>NUCLEOTIDE SEQUENCE</scope>
</reference>
<dbReference type="NCBIfam" id="TIGR00229">
    <property type="entry name" value="sensory_box"/>
    <property type="match status" value="1"/>
</dbReference>
<proteinExistence type="predicted"/>
<organism evidence="9">
    <name type="scientific">mine drainage metagenome</name>
    <dbReference type="NCBI Taxonomy" id="410659"/>
    <lineage>
        <taxon>unclassified sequences</taxon>
        <taxon>metagenomes</taxon>
        <taxon>ecological metagenomes</taxon>
    </lineage>
</organism>
<feature type="domain" description="PAC" evidence="8">
    <location>
        <begin position="116"/>
        <end position="168"/>
    </location>
</feature>
<dbReference type="InterPro" id="IPR005467">
    <property type="entry name" value="His_kinase_dom"/>
</dbReference>
<dbReference type="Pfam" id="PF02518">
    <property type="entry name" value="HATPase_c"/>
    <property type="match status" value="1"/>
</dbReference>
<dbReference type="PROSITE" id="PS50109">
    <property type="entry name" value="HIS_KIN"/>
    <property type="match status" value="1"/>
</dbReference>
<dbReference type="PANTHER" id="PTHR43065">
    <property type="entry name" value="SENSOR HISTIDINE KINASE"/>
    <property type="match status" value="1"/>
</dbReference>
<dbReference type="Gene3D" id="3.30.565.10">
    <property type="entry name" value="Histidine kinase-like ATPase, C-terminal domain"/>
    <property type="match status" value="1"/>
</dbReference>
<keyword evidence="2" id="KW-0547">Nucleotide-binding</keyword>
<dbReference type="PANTHER" id="PTHR43065:SF46">
    <property type="entry name" value="C4-DICARBOXYLATE TRANSPORT SENSOR PROTEIN DCTB"/>
    <property type="match status" value="1"/>
</dbReference>
<dbReference type="GO" id="GO:0004673">
    <property type="term" value="F:protein histidine kinase activity"/>
    <property type="evidence" value="ECO:0007669"/>
    <property type="project" value="UniProtKB-EC"/>
</dbReference>
<dbReference type="SUPFAM" id="SSF55785">
    <property type="entry name" value="PYP-like sensor domain (PAS domain)"/>
    <property type="match status" value="1"/>
</dbReference>
<dbReference type="EMBL" id="MLJW01000051">
    <property type="protein sequence ID" value="OIR05299.1"/>
    <property type="molecule type" value="Genomic_DNA"/>
</dbReference>
<keyword evidence="4" id="KW-0067">ATP-binding</keyword>
<evidence type="ECO:0000313" key="9">
    <source>
        <dbReference type="EMBL" id="OIR05299.1"/>
    </source>
</evidence>
<dbReference type="InterPro" id="IPR035965">
    <property type="entry name" value="PAS-like_dom_sf"/>
</dbReference>
<dbReference type="PRINTS" id="PR00344">
    <property type="entry name" value="BCTRLSENSOR"/>
</dbReference>
<sequence length="451" mass="48948">MNQDQRTGMPMNGGDQQEAAPSAQPPGGEGIKIVADSLGAGCDYLLAALEAWPGHMYAKDTTGRFIVTSASLARRFGAEGVQGLTGKTDFDLFSQEHAQAAAENELEILRTGRPLVDIEEKETYPDGTTTWVSTTKVPLTDREGRTIGIFGLSTDITAHKEAQLQLASARQELVEVTKVAGLAEISSGVLHNIGNVLNSVTTSASMLLEQVGRSRVNNLAKAVQLMDAHATDLGGYLTRDEKGRQLPGYLSQLSGALQTERETFIRELERLKKDVDHMREIVGMQQSYARSTGALEELSPADLFEEAIQISEGSLNRHGIVVRRDYVPVPTVRATKHKILQILVNLIRNAKHALDDGGKPDKELVVELREQEGRWVCFVVRDNGVGIPAENLTKLFSFGFTTRRHGHGFGLHSSLNTARELGGRLTATSEGAMRGAVFTLELPASGPSKQT</sequence>
<evidence type="ECO:0000256" key="3">
    <source>
        <dbReference type="ARBA" id="ARBA00022777"/>
    </source>
</evidence>
<evidence type="ECO:0000256" key="5">
    <source>
        <dbReference type="ARBA" id="ARBA00023012"/>
    </source>
</evidence>